<gene>
    <name evidence="6" type="ORF">Cni_G26354</name>
</gene>
<reference evidence="6 7" key="1">
    <citation type="submission" date="2023-10" db="EMBL/GenBank/DDBJ databases">
        <title>Chromosome-scale genome assembly provides insights into flower coloration mechanisms of Canna indica.</title>
        <authorList>
            <person name="Li C."/>
        </authorList>
    </citation>
    <scope>NUCLEOTIDE SEQUENCE [LARGE SCALE GENOMIC DNA]</scope>
    <source>
        <tissue evidence="6">Flower</tissue>
    </source>
</reference>
<dbReference type="EMBL" id="CP136897">
    <property type="protein sequence ID" value="WOL17561.1"/>
    <property type="molecule type" value="Genomic_DNA"/>
</dbReference>
<accession>A0AAQ3L3K8</accession>
<dbReference type="GO" id="GO:0005975">
    <property type="term" value="P:carbohydrate metabolic process"/>
    <property type="evidence" value="ECO:0007669"/>
    <property type="project" value="InterPro"/>
</dbReference>
<evidence type="ECO:0000313" key="7">
    <source>
        <dbReference type="Proteomes" id="UP001327560"/>
    </source>
</evidence>
<evidence type="ECO:0000256" key="1">
    <source>
        <dbReference type="ARBA" id="ARBA00008773"/>
    </source>
</evidence>
<dbReference type="GO" id="GO:0004553">
    <property type="term" value="F:hydrolase activity, hydrolyzing O-glycosyl compounds"/>
    <property type="evidence" value="ECO:0007669"/>
    <property type="project" value="InterPro"/>
</dbReference>
<evidence type="ECO:0000256" key="2">
    <source>
        <dbReference type="ARBA" id="ARBA00022801"/>
    </source>
</evidence>
<dbReference type="InterPro" id="IPR017853">
    <property type="entry name" value="GH"/>
</dbReference>
<evidence type="ECO:0000313" key="6">
    <source>
        <dbReference type="EMBL" id="WOL17561.1"/>
    </source>
</evidence>
<keyword evidence="3" id="KW-0326">Glycosidase</keyword>
<feature type="transmembrane region" description="Helical" evidence="5">
    <location>
        <begin position="104"/>
        <end position="124"/>
    </location>
</feature>
<dbReference type="Gene3D" id="3.20.20.80">
    <property type="entry name" value="Glycosidases"/>
    <property type="match status" value="2"/>
</dbReference>
<dbReference type="InterPro" id="IPR000490">
    <property type="entry name" value="Glyco_hydro_17"/>
</dbReference>
<dbReference type="SUPFAM" id="SSF51445">
    <property type="entry name" value="(Trans)glycosidases"/>
    <property type="match status" value="2"/>
</dbReference>
<dbReference type="InterPro" id="IPR044965">
    <property type="entry name" value="Glyco_hydro_17_plant"/>
</dbReference>
<comment type="similarity">
    <text evidence="1 4">Belongs to the glycosyl hydrolase 17 family.</text>
</comment>
<keyword evidence="7" id="KW-1185">Reference proteome</keyword>
<keyword evidence="5" id="KW-0472">Membrane</keyword>
<organism evidence="6 7">
    <name type="scientific">Canna indica</name>
    <name type="common">Indian-shot</name>
    <dbReference type="NCBI Taxonomy" id="4628"/>
    <lineage>
        <taxon>Eukaryota</taxon>
        <taxon>Viridiplantae</taxon>
        <taxon>Streptophyta</taxon>
        <taxon>Embryophyta</taxon>
        <taxon>Tracheophyta</taxon>
        <taxon>Spermatophyta</taxon>
        <taxon>Magnoliopsida</taxon>
        <taxon>Liliopsida</taxon>
        <taxon>Zingiberales</taxon>
        <taxon>Cannaceae</taxon>
        <taxon>Canna</taxon>
    </lineage>
</organism>
<evidence type="ECO:0008006" key="8">
    <source>
        <dbReference type="Google" id="ProtNLM"/>
    </source>
</evidence>
<proteinExistence type="inferred from homology"/>
<keyword evidence="5" id="KW-1133">Transmembrane helix</keyword>
<evidence type="ECO:0000256" key="5">
    <source>
        <dbReference type="SAM" id="Phobius"/>
    </source>
</evidence>
<protein>
    <recommendedName>
        <fullName evidence="8">Glucan endo-1,3-beta-D-glucosidase</fullName>
    </recommendedName>
</protein>
<name>A0AAQ3L3K8_9LILI</name>
<keyword evidence="5" id="KW-0812">Transmembrane</keyword>
<dbReference type="Proteomes" id="UP001327560">
    <property type="component" value="Chromosome 8"/>
</dbReference>
<evidence type="ECO:0000256" key="4">
    <source>
        <dbReference type="RuleBase" id="RU004335"/>
    </source>
</evidence>
<sequence>MLTAISKLRLYGSGPAIIQSLVGTAISLVINVFNSDVASFASDPSVASSWVAANVLPYIPASSISVGNEALNSGDPSLASNLLPVSELAPWANLSCTASSQSTAVAVVLVRILVAAASTIVLFLRSIAITETAEEMTSHLTLGVMERMKGERLILSSLGEDANLFDPSLASSWVAANILPYIPASSISVISVGNEALNSGDPSLASNLLPAI</sequence>
<evidence type="ECO:0000256" key="3">
    <source>
        <dbReference type="ARBA" id="ARBA00023295"/>
    </source>
</evidence>
<keyword evidence="2" id="KW-0378">Hydrolase</keyword>
<dbReference type="AlphaFoldDB" id="A0AAQ3L3K8"/>
<dbReference type="Pfam" id="PF00332">
    <property type="entry name" value="Glyco_hydro_17"/>
    <property type="match status" value="1"/>
</dbReference>
<dbReference type="PANTHER" id="PTHR32227">
    <property type="entry name" value="GLUCAN ENDO-1,3-BETA-GLUCOSIDASE BG1-RELATED-RELATED"/>
    <property type="match status" value="1"/>
</dbReference>
<feature type="transmembrane region" description="Helical" evidence="5">
    <location>
        <begin position="12"/>
        <end position="33"/>
    </location>
</feature>